<dbReference type="Gene3D" id="6.10.250.690">
    <property type="match status" value="1"/>
</dbReference>
<feature type="domain" description="Response regulatory" evidence="7">
    <location>
        <begin position="15"/>
        <end position="129"/>
    </location>
</feature>
<dbReference type="Gene3D" id="3.40.50.2300">
    <property type="match status" value="1"/>
</dbReference>
<sequence length="241" mass="26508">MAGGDISPSVTPVVRVLLVEDDATVRQTLARQLTQAGMTVHSAGTGPEALEAYAEQPADVVLLDLMLPGLSGLEVCRRLRGIRPDLPVIMVTARGEEHERVHGLHAGADDYVVKPFSTRELELRIRAVLRRREPAAAPMAAVLVDGDLRLDMVARSATRDGRPLSLTAREFDLLAHFLRYPGTVFSREELLERVWGWHIGDASTVTVHVRRVREKVEADPGQPTALVTVFGKGYRWDGLGR</sequence>
<feature type="modified residue" description="4-aspartylphosphate" evidence="5">
    <location>
        <position position="64"/>
    </location>
</feature>
<keyword evidence="3 6" id="KW-0238">DNA-binding</keyword>
<evidence type="ECO:0000256" key="4">
    <source>
        <dbReference type="ARBA" id="ARBA00023163"/>
    </source>
</evidence>
<proteinExistence type="predicted"/>
<dbReference type="PROSITE" id="PS50110">
    <property type="entry name" value="RESPONSE_REGULATORY"/>
    <property type="match status" value="1"/>
</dbReference>
<reference evidence="9 10" key="1">
    <citation type="journal article" date="2019" name="Int. J. Syst. Evol. Microbiol.">
        <title>The Global Catalogue of Microorganisms (GCM) 10K type strain sequencing project: providing services to taxonomists for standard genome sequencing and annotation.</title>
        <authorList>
            <consortium name="The Broad Institute Genomics Platform"/>
            <consortium name="The Broad Institute Genome Sequencing Center for Infectious Disease"/>
            <person name="Wu L."/>
            <person name="Ma J."/>
        </authorList>
    </citation>
    <scope>NUCLEOTIDE SEQUENCE [LARGE SCALE GENOMIC DNA]</scope>
    <source>
        <strain evidence="9 10">JCM 15592</strain>
    </source>
</reference>
<evidence type="ECO:0000256" key="5">
    <source>
        <dbReference type="PROSITE-ProRule" id="PRU00169"/>
    </source>
</evidence>
<keyword evidence="1 5" id="KW-0597">Phosphoprotein</keyword>
<evidence type="ECO:0000256" key="1">
    <source>
        <dbReference type="ARBA" id="ARBA00022553"/>
    </source>
</evidence>
<dbReference type="SUPFAM" id="SSF52172">
    <property type="entry name" value="CheY-like"/>
    <property type="match status" value="1"/>
</dbReference>
<dbReference type="PANTHER" id="PTHR48111">
    <property type="entry name" value="REGULATOR OF RPOS"/>
    <property type="match status" value="1"/>
</dbReference>
<feature type="domain" description="OmpR/PhoB-type" evidence="8">
    <location>
        <begin position="140"/>
        <end position="238"/>
    </location>
</feature>
<evidence type="ECO:0000313" key="9">
    <source>
        <dbReference type="EMBL" id="GAA1792261.1"/>
    </source>
</evidence>
<dbReference type="InterPro" id="IPR036388">
    <property type="entry name" value="WH-like_DNA-bd_sf"/>
</dbReference>
<dbReference type="SMART" id="SM00862">
    <property type="entry name" value="Trans_reg_C"/>
    <property type="match status" value="1"/>
</dbReference>
<evidence type="ECO:0000313" key="10">
    <source>
        <dbReference type="Proteomes" id="UP001499938"/>
    </source>
</evidence>
<protein>
    <submittedName>
        <fullName evidence="9">Response regulator transcription factor</fullName>
    </submittedName>
</protein>
<keyword evidence="4" id="KW-0804">Transcription</keyword>
<evidence type="ECO:0000259" key="8">
    <source>
        <dbReference type="PROSITE" id="PS51755"/>
    </source>
</evidence>
<name>A0ABN2LLF1_9MICO</name>
<dbReference type="PROSITE" id="PS51755">
    <property type="entry name" value="OMPR_PHOB"/>
    <property type="match status" value="1"/>
</dbReference>
<dbReference type="Proteomes" id="UP001499938">
    <property type="component" value="Unassembled WGS sequence"/>
</dbReference>
<dbReference type="InterPro" id="IPR011006">
    <property type="entry name" value="CheY-like_superfamily"/>
</dbReference>
<dbReference type="InterPro" id="IPR001867">
    <property type="entry name" value="OmpR/PhoB-type_DNA-bd"/>
</dbReference>
<organism evidence="9 10">
    <name type="scientific">Nostocoides veronense</name>
    <dbReference type="NCBI Taxonomy" id="330836"/>
    <lineage>
        <taxon>Bacteria</taxon>
        <taxon>Bacillati</taxon>
        <taxon>Actinomycetota</taxon>
        <taxon>Actinomycetes</taxon>
        <taxon>Micrococcales</taxon>
        <taxon>Intrasporangiaceae</taxon>
        <taxon>Nostocoides</taxon>
    </lineage>
</organism>
<comment type="caution">
    <text evidence="9">The sequence shown here is derived from an EMBL/GenBank/DDBJ whole genome shotgun (WGS) entry which is preliminary data.</text>
</comment>
<dbReference type="PANTHER" id="PTHR48111:SF4">
    <property type="entry name" value="DNA-BINDING DUAL TRANSCRIPTIONAL REGULATOR OMPR"/>
    <property type="match status" value="1"/>
</dbReference>
<dbReference type="Pfam" id="PF00486">
    <property type="entry name" value="Trans_reg_C"/>
    <property type="match status" value="1"/>
</dbReference>
<evidence type="ECO:0000256" key="3">
    <source>
        <dbReference type="ARBA" id="ARBA00023125"/>
    </source>
</evidence>
<dbReference type="SMART" id="SM00448">
    <property type="entry name" value="REC"/>
    <property type="match status" value="1"/>
</dbReference>
<dbReference type="InterPro" id="IPR001789">
    <property type="entry name" value="Sig_transdc_resp-reg_receiver"/>
</dbReference>
<dbReference type="EMBL" id="BAAAPO010000026">
    <property type="protein sequence ID" value="GAA1792261.1"/>
    <property type="molecule type" value="Genomic_DNA"/>
</dbReference>
<dbReference type="InterPro" id="IPR039420">
    <property type="entry name" value="WalR-like"/>
</dbReference>
<evidence type="ECO:0000256" key="2">
    <source>
        <dbReference type="ARBA" id="ARBA00023015"/>
    </source>
</evidence>
<feature type="DNA-binding region" description="OmpR/PhoB-type" evidence="6">
    <location>
        <begin position="140"/>
        <end position="238"/>
    </location>
</feature>
<dbReference type="Gene3D" id="1.10.10.10">
    <property type="entry name" value="Winged helix-like DNA-binding domain superfamily/Winged helix DNA-binding domain"/>
    <property type="match status" value="1"/>
</dbReference>
<keyword evidence="2" id="KW-0805">Transcription regulation</keyword>
<dbReference type="CDD" id="cd17574">
    <property type="entry name" value="REC_OmpR"/>
    <property type="match status" value="1"/>
</dbReference>
<evidence type="ECO:0000259" key="7">
    <source>
        <dbReference type="PROSITE" id="PS50110"/>
    </source>
</evidence>
<accession>A0ABN2LLF1</accession>
<keyword evidence="10" id="KW-1185">Reference proteome</keyword>
<dbReference type="Pfam" id="PF00072">
    <property type="entry name" value="Response_reg"/>
    <property type="match status" value="1"/>
</dbReference>
<dbReference type="CDD" id="cd00383">
    <property type="entry name" value="trans_reg_C"/>
    <property type="match status" value="1"/>
</dbReference>
<gene>
    <name evidence="9" type="ORF">GCM10009811_16270</name>
</gene>
<evidence type="ECO:0000256" key="6">
    <source>
        <dbReference type="PROSITE-ProRule" id="PRU01091"/>
    </source>
</evidence>